<dbReference type="EMBL" id="JADGJQ010000005">
    <property type="protein sequence ID" value="KAJ3183821.1"/>
    <property type="molecule type" value="Genomic_DNA"/>
</dbReference>
<evidence type="ECO:0000256" key="5">
    <source>
        <dbReference type="ARBA" id="ARBA00022989"/>
    </source>
</evidence>
<evidence type="ECO:0000256" key="8">
    <source>
        <dbReference type="HAMAP-Rule" id="MF_03109"/>
    </source>
</evidence>
<dbReference type="GO" id="GO:0016320">
    <property type="term" value="P:endoplasmic reticulum membrane fusion"/>
    <property type="evidence" value="ECO:0007669"/>
    <property type="project" value="TreeGrafter"/>
</dbReference>
<evidence type="ECO:0000259" key="10">
    <source>
        <dbReference type="PROSITE" id="PS51715"/>
    </source>
</evidence>
<dbReference type="Pfam" id="PF05879">
    <property type="entry name" value="RHD3_GTPase"/>
    <property type="match status" value="1"/>
</dbReference>
<dbReference type="Proteomes" id="UP001212152">
    <property type="component" value="Unassembled WGS sequence"/>
</dbReference>
<keyword evidence="2 8" id="KW-0547">Nucleotide-binding</keyword>
<evidence type="ECO:0000256" key="7">
    <source>
        <dbReference type="ARBA" id="ARBA00023136"/>
    </source>
</evidence>
<dbReference type="InterPro" id="IPR027417">
    <property type="entry name" value="P-loop_NTPase"/>
</dbReference>
<feature type="compositionally biased region" description="Basic and acidic residues" evidence="9">
    <location>
        <begin position="774"/>
        <end position="785"/>
    </location>
</feature>
<evidence type="ECO:0000256" key="6">
    <source>
        <dbReference type="ARBA" id="ARBA00023134"/>
    </source>
</evidence>
<evidence type="ECO:0000256" key="3">
    <source>
        <dbReference type="ARBA" id="ARBA00022801"/>
    </source>
</evidence>
<evidence type="ECO:0000256" key="4">
    <source>
        <dbReference type="ARBA" id="ARBA00022824"/>
    </source>
</evidence>
<evidence type="ECO:0000256" key="9">
    <source>
        <dbReference type="SAM" id="MobiDB-lite"/>
    </source>
</evidence>
<dbReference type="SUPFAM" id="SSF52540">
    <property type="entry name" value="P-loop containing nucleoside triphosphate hydrolases"/>
    <property type="match status" value="1"/>
</dbReference>
<keyword evidence="4 8" id="KW-0256">Endoplasmic reticulum</keyword>
<dbReference type="PANTHER" id="PTHR45923:SF2">
    <property type="entry name" value="PROTEIN SEY1"/>
    <property type="match status" value="1"/>
</dbReference>
<dbReference type="InterPro" id="IPR030386">
    <property type="entry name" value="G_GB1_RHD3_dom"/>
</dbReference>
<name>A0AAD5XV48_9FUNG</name>
<dbReference type="HAMAP" id="MF_03109">
    <property type="entry name" value="Sey1"/>
    <property type="match status" value="1"/>
</dbReference>
<dbReference type="GO" id="GO:0005525">
    <property type="term" value="F:GTP binding"/>
    <property type="evidence" value="ECO:0007669"/>
    <property type="project" value="UniProtKB-UniRule"/>
</dbReference>
<feature type="binding site" evidence="8">
    <location>
        <begin position="67"/>
        <end position="74"/>
    </location>
    <ligand>
        <name>GTP</name>
        <dbReference type="ChEBI" id="CHEBI:37565"/>
    </ligand>
</feature>
<sequence>MSQTVPDIDQLPNASANGRESSVTPADARLQAVNEAQEFSPDMLDYMKNKWNIANRGFDYNVVAVFGSQSTGKSTLLNRLFGTNFDVMDEVSRQQTTKGIWASKARDADVLVLDVEGTDGRERGEDQDFERKSALFSIAIAEVLIVNMWENQVGLYNGANMGLLKTVFEVNLQLFQQKGSPKTCLFFVIRDFTGVTPIENLAATLTKDLERIWAGLNKPPGKEASLISDFFEFNFAGLPHKVYAPENFKNEAEKLKGRFYDRQNPAYTFKPAFHKHIPADGFPQFAEAIWEKIVTNRDLDLPTQQQLLAQYRCDEIMRVAYDTFAEHIKKYRVQLESGKVLEGLGKETQQYYLEAIEAFDADGSRYNKEVYQKKRAEFKEKMATALHVYYVQQLRNLHKSALNLFNERLAERMKGDDSEFARKLNESRQEAMSYYSRIAEATKLHDADWDGDEYQAQFEIEIEEIATQKRIEAMGRVLGKLDSFITQSLVEPIEVLLNEGPNDVWKRIFVVFRETLASAERELSKQLAGFESSDSEITAQVQKMKFQAWELMQKTIKSEFVDVKVLERLRHRFEQKFRYDSDGIPRVWSAGDDIDGPFSAARDDADALSQLYAKINVPESELDPSIVEDERFDPNAFVVLSPARLQNLRDRFKREADLLFVEAKRSIVTNQVGPSKIFYLALCVLGWNELLAVLSNPYLTLAALLSAVAGYAIWRTGMTRPVLNVARATLKETATQISERTGLSIEGVVTNFRAGAVGQRLERSTSHPSFPVRKGRDLNREHSGDEVEMVPAGRMSEGGLLADRRRRAVQDEY</sequence>
<dbReference type="FunFam" id="3.40.50.300:FF:000727">
    <property type="entry name" value="Protein SEY1 homolog"/>
    <property type="match status" value="1"/>
</dbReference>
<evidence type="ECO:0000256" key="1">
    <source>
        <dbReference type="ARBA" id="ARBA00022692"/>
    </source>
</evidence>
<keyword evidence="3 8" id="KW-0378">Hydrolase</keyword>
<dbReference type="Gene3D" id="3.40.50.300">
    <property type="entry name" value="P-loop containing nucleotide triphosphate hydrolases"/>
    <property type="match status" value="1"/>
</dbReference>
<protein>
    <submittedName>
        <fullName evidence="11">Dynamin-like GTPase that mediates homotypic ER fusion</fullName>
    </submittedName>
</protein>
<comment type="subcellular location">
    <subcellularLocation>
        <location evidence="8">Endoplasmic reticulum membrane</location>
        <topology evidence="8">Multi-pass membrane protein</topology>
    </subcellularLocation>
    <text evidence="8">Enriched in the cortical ER. Concentrated in punctae along the ER tubules.</text>
</comment>
<feature type="region of interest" description="Disordered" evidence="9">
    <location>
        <begin position="1"/>
        <end position="25"/>
    </location>
</feature>
<evidence type="ECO:0000256" key="2">
    <source>
        <dbReference type="ARBA" id="ARBA00022741"/>
    </source>
</evidence>
<proteinExistence type="inferred from homology"/>
<evidence type="ECO:0000313" key="12">
    <source>
        <dbReference type="Proteomes" id="UP001212152"/>
    </source>
</evidence>
<dbReference type="PROSITE" id="PS51715">
    <property type="entry name" value="G_GB1_RHD3"/>
    <property type="match status" value="1"/>
</dbReference>
<dbReference type="PANTHER" id="PTHR45923">
    <property type="entry name" value="PROTEIN SEY1"/>
    <property type="match status" value="1"/>
</dbReference>
<dbReference type="InterPro" id="IPR008803">
    <property type="entry name" value="RHD3/Sey1"/>
</dbReference>
<dbReference type="InterPro" id="IPR046758">
    <property type="entry name" value="Sey1/RHD3-like_3HB"/>
</dbReference>
<organism evidence="11 12">
    <name type="scientific">Geranomyces variabilis</name>
    <dbReference type="NCBI Taxonomy" id="109894"/>
    <lineage>
        <taxon>Eukaryota</taxon>
        <taxon>Fungi</taxon>
        <taxon>Fungi incertae sedis</taxon>
        <taxon>Chytridiomycota</taxon>
        <taxon>Chytridiomycota incertae sedis</taxon>
        <taxon>Chytridiomycetes</taxon>
        <taxon>Spizellomycetales</taxon>
        <taxon>Powellomycetaceae</taxon>
        <taxon>Geranomyces</taxon>
    </lineage>
</organism>
<gene>
    <name evidence="8 11" type="primary">SEY1</name>
    <name evidence="11" type="ORF">HDU87_005937</name>
</gene>
<dbReference type="GO" id="GO:0003924">
    <property type="term" value="F:GTPase activity"/>
    <property type="evidence" value="ECO:0007669"/>
    <property type="project" value="UniProtKB-UniRule"/>
</dbReference>
<dbReference type="CDD" id="cd01851">
    <property type="entry name" value="GBP"/>
    <property type="match status" value="1"/>
</dbReference>
<dbReference type="GO" id="GO:0005789">
    <property type="term" value="C:endoplasmic reticulum membrane"/>
    <property type="evidence" value="ECO:0007669"/>
    <property type="project" value="UniProtKB-SubCell"/>
</dbReference>
<feature type="domain" description="GB1/RHD3-type G" evidence="10">
    <location>
        <begin position="57"/>
        <end position="273"/>
    </location>
</feature>
<accession>A0AAD5XV48</accession>
<comment type="similarity">
    <text evidence="8">Belongs to the TRAFAC class dynamin-like GTPase superfamily. GB1/RHD3 GTPase family. RHD3 subfamily.</text>
</comment>
<keyword evidence="6 8" id="KW-0342">GTP-binding</keyword>
<keyword evidence="5 8" id="KW-1133">Transmembrane helix</keyword>
<feature type="topological domain" description="Cytoplasmic" evidence="8">
    <location>
        <begin position="719"/>
        <end position="813"/>
    </location>
</feature>
<dbReference type="Pfam" id="PF20428">
    <property type="entry name" value="Sey1_3HB"/>
    <property type="match status" value="1"/>
</dbReference>
<feature type="topological domain" description="Cytoplasmic" evidence="8">
    <location>
        <begin position="1"/>
        <end position="673"/>
    </location>
</feature>
<feature type="region of interest" description="Disordered" evidence="9">
    <location>
        <begin position="761"/>
        <end position="786"/>
    </location>
</feature>
<dbReference type="AlphaFoldDB" id="A0AAD5XV48"/>
<keyword evidence="12" id="KW-1185">Reference proteome</keyword>
<evidence type="ECO:0000313" key="11">
    <source>
        <dbReference type="EMBL" id="KAJ3183821.1"/>
    </source>
</evidence>
<feature type="compositionally biased region" description="Polar residues" evidence="9">
    <location>
        <begin position="12"/>
        <end position="24"/>
    </location>
</feature>
<feature type="region of interest" description="Disordered" evidence="9">
    <location>
        <begin position="794"/>
        <end position="813"/>
    </location>
</feature>
<keyword evidence="1 8" id="KW-0812">Transmembrane</keyword>
<reference evidence="11" key="1">
    <citation type="submission" date="2020-05" db="EMBL/GenBank/DDBJ databases">
        <title>Phylogenomic resolution of chytrid fungi.</title>
        <authorList>
            <person name="Stajich J.E."/>
            <person name="Amses K."/>
            <person name="Simmons R."/>
            <person name="Seto K."/>
            <person name="Myers J."/>
            <person name="Bonds A."/>
            <person name="Quandt C.A."/>
            <person name="Barry K."/>
            <person name="Liu P."/>
            <person name="Grigoriev I."/>
            <person name="Longcore J.E."/>
            <person name="James T.Y."/>
        </authorList>
    </citation>
    <scope>NUCLEOTIDE SEQUENCE</scope>
    <source>
        <strain evidence="11">JEL0379</strain>
    </source>
</reference>
<comment type="caution">
    <text evidence="11">The sequence shown here is derived from an EMBL/GenBank/DDBJ whole genome shotgun (WGS) entry which is preliminary data.</text>
</comment>
<keyword evidence="7 8" id="KW-0472">Membrane</keyword>
<feature type="topological domain" description="Lumenal" evidence="8">
    <location>
        <begin position="695"/>
        <end position="697"/>
    </location>
</feature>